<keyword evidence="1" id="KW-0732">Signal</keyword>
<sequence>MRLLAAAIMGAAAAATPEPSVAVAVVACGRLAGEALFGMCVRSLRGPGAFAGAIYALTDRPACAPATTTVAAVRAERGGLFGLECRRRAAKPSRPPAQVPVRVEPRCQQGASILYKQLKMRLLDVVREDVVWYVDVDVVAGAPVGPLVAAALAAFRDPATTLAAYDEAAVTADAHDRTRLLREPYHGGVFFAHRTRSARCLRAWGARVAAAIPAHGRAVKRSSIRDQPLLAATIREGACVVAPLPPATLSKPSRSTIEGGRYAVLNHLSRSSRLKGKRNMHNLTRAHLARLGADLLGVRGARGNWWAAPAACAPRGGDGGGDAGEALVLGCGDG</sequence>
<gene>
    <name evidence="2" type="ORF">PCAL00307_LOCUS11821</name>
</gene>
<dbReference type="EMBL" id="HBIW01013775">
    <property type="protein sequence ID" value="CAE0696385.1"/>
    <property type="molecule type" value="Transcribed_RNA"/>
</dbReference>
<reference evidence="2" key="1">
    <citation type="submission" date="2021-01" db="EMBL/GenBank/DDBJ databases">
        <authorList>
            <person name="Corre E."/>
            <person name="Pelletier E."/>
            <person name="Niang G."/>
            <person name="Scheremetjew M."/>
            <person name="Finn R."/>
            <person name="Kale V."/>
            <person name="Holt S."/>
            <person name="Cochrane G."/>
            <person name="Meng A."/>
            <person name="Brown T."/>
            <person name="Cohen L."/>
        </authorList>
    </citation>
    <scope>NUCLEOTIDE SEQUENCE</scope>
    <source>
        <strain evidence="2">CCMP1756</strain>
    </source>
</reference>
<name>A0A7S3ZWM8_9STRA</name>
<organism evidence="2">
    <name type="scientific">Pelagomonas calceolata</name>
    <dbReference type="NCBI Taxonomy" id="35677"/>
    <lineage>
        <taxon>Eukaryota</taxon>
        <taxon>Sar</taxon>
        <taxon>Stramenopiles</taxon>
        <taxon>Ochrophyta</taxon>
        <taxon>Pelagophyceae</taxon>
        <taxon>Pelagomonadales</taxon>
        <taxon>Pelagomonadaceae</taxon>
        <taxon>Pelagomonas</taxon>
    </lineage>
</organism>
<dbReference type="AlphaFoldDB" id="A0A7S3ZWM8"/>
<evidence type="ECO:0000313" key="2">
    <source>
        <dbReference type="EMBL" id="CAE0696385.1"/>
    </source>
</evidence>
<evidence type="ECO:0000256" key="1">
    <source>
        <dbReference type="SAM" id="SignalP"/>
    </source>
</evidence>
<proteinExistence type="predicted"/>
<accession>A0A7S3ZWM8</accession>
<protein>
    <recommendedName>
        <fullName evidence="3">Hexosyltransferase</fullName>
    </recommendedName>
</protein>
<feature type="signal peptide" evidence="1">
    <location>
        <begin position="1"/>
        <end position="15"/>
    </location>
</feature>
<evidence type="ECO:0008006" key="3">
    <source>
        <dbReference type="Google" id="ProtNLM"/>
    </source>
</evidence>
<feature type="chain" id="PRO_5030985424" description="Hexosyltransferase" evidence="1">
    <location>
        <begin position="16"/>
        <end position="334"/>
    </location>
</feature>